<dbReference type="GO" id="GO:0005829">
    <property type="term" value="C:cytosol"/>
    <property type="evidence" value="ECO:0007669"/>
    <property type="project" value="TreeGrafter"/>
</dbReference>
<comment type="similarity">
    <text evidence="4">Belongs to the PNP synthase family.</text>
</comment>
<feature type="binding site" evidence="4">
    <location>
        <position position="24"/>
    </location>
    <ligand>
        <name>3-amino-2-oxopropyl phosphate</name>
        <dbReference type="ChEBI" id="CHEBI:57279"/>
    </ligand>
</feature>
<feature type="active site" description="Proton acceptor" evidence="4">
    <location>
        <position position="75"/>
    </location>
</feature>
<dbReference type="UniPathway" id="UPA00244">
    <property type="reaction ID" value="UER00313"/>
</dbReference>
<name>D7AAD5_ANCN5</name>
<evidence type="ECO:0000256" key="4">
    <source>
        <dbReference type="HAMAP-Rule" id="MF_00279"/>
    </source>
</evidence>
<accession>D7AAD5</accession>
<keyword evidence="3 4" id="KW-0664">Pyridoxine biosynthesis</keyword>
<evidence type="ECO:0000256" key="2">
    <source>
        <dbReference type="ARBA" id="ARBA00022679"/>
    </source>
</evidence>
<dbReference type="STRING" id="639283.Snov_1633"/>
<comment type="subcellular location">
    <subcellularLocation>
        <location evidence="4">Cytoplasm</location>
    </subcellularLocation>
</comment>
<dbReference type="eggNOG" id="COG0854">
    <property type="taxonomic scope" value="Bacteria"/>
</dbReference>
<evidence type="ECO:0000256" key="1">
    <source>
        <dbReference type="ARBA" id="ARBA00022490"/>
    </source>
</evidence>
<dbReference type="PANTHER" id="PTHR30456">
    <property type="entry name" value="PYRIDOXINE 5'-PHOSPHATE SYNTHASE"/>
    <property type="match status" value="1"/>
</dbReference>
<comment type="catalytic activity">
    <reaction evidence="4">
        <text>3-amino-2-oxopropyl phosphate + 1-deoxy-D-xylulose 5-phosphate = pyridoxine 5'-phosphate + phosphate + 2 H2O + H(+)</text>
        <dbReference type="Rhea" id="RHEA:15265"/>
        <dbReference type="ChEBI" id="CHEBI:15377"/>
        <dbReference type="ChEBI" id="CHEBI:15378"/>
        <dbReference type="ChEBI" id="CHEBI:43474"/>
        <dbReference type="ChEBI" id="CHEBI:57279"/>
        <dbReference type="ChEBI" id="CHEBI:57792"/>
        <dbReference type="ChEBI" id="CHEBI:58589"/>
        <dbReference type="EC" id="2.6.99.2"/>
    </reaction>
</comment>
<reference evidence="6 7" key="1">
    <citation type="journal article" date="2012" name="Stand. Genomic Sci.">
        <title>Complete genome sequence of the facultatively chemolithoautotrophic and methylotrophic alpha Proteobacterium Starkeya novella type strain (ATCC 8093(T)).</title>
        <authorList>
            <person name="Kappler U."/>
            <person name="Davenport K."/>
            <person name="Beatson S."/>
            <person name="Lucas S."/>
            <person name="Lapidus A."/>
            <person name="Copeland A."/>
            <person name="Berry K.W."/>
            <person name="Glavina Del Rio T."/>
            <person name="Hammon N."/>
            <person name="Dalin E."/>
            <person name="Tice H."/>
            <person name="Pitluck S."/>
            <person name="Richardson P."/>
            <person name="Bruce D."/>
            <person name="Goodwin L.A."/>
            <person name="Han C."/>
            <person name="Tapia R."/>
            <person name="Detter J.C."/>
            <person name="Chang Y.J."/>
            <person name="Jeffries C.D."/>
            <person name="Land M."/>
            <person name="Hauser L."/>
            <person name="Kyrpides N.C."/>
            <person name="Goker M."/>
            <person name="Ivanova N."/>
            <person name="Klenk H.P."/>
            <person name="Woyke T."/>
        </authorList>
    </citation>
    <scope>NUCLEOTIDE SEQUENCE [LARGE SCALE GENOMIC DNA]</scope>
    <source>
        <strain evidence="7">ATCC 8093 / DSM 506 / JCM 20403 / CCM 1077 / IAM 12100 / NBRC 12443 / NCIMB 10456</strain>
    </source>
</reference>
<sequence>MTHPVSPIRLGVNVDHVATVRNARGGLLPDPVRAAELACAAGADGITAHLREDRRHIRDADMRRLRQLSAPLNFEMAATDEMVALAIELKPHACCLVPERREERTTEGGLDVIGGGIDLAHKVEKLGAAGIRVSLFVAPDEDQIARAADIGAAVIELHTGAWCDFIAAGRQAEAEAEFARLKTAAGQGAGLGLEIHAGHGLDYATAETIAAVEPVRELNIGHFLIGEAIFVGLEEAIRQMRAAMARGRARIGAPRAA</sequence>
<dbReference type="NCBIfam" id="NF003625">
    <property type="entry name" value="PRK05265.1-3"/>
    <property type="match status" value="1"/>
</dbReference>
<dbReference type="GO" id="GO:0033856">
    <property type="term" value="F:pyridoxine 5'-phosphate synthase activity"/>
    <property type="evidence" value="ECO:0007669"/>
    <property type="project" value="UniProtKB-UniRule"/>
</dbReference>
<dbReference type="PANTHER" id="PTHR30456:SF0">
    <property type="entry name" value="PYRIDOXINE 5'-PHOSPHATE SYNTHASE"/>
    <property type="match status" value="1"/>
</dbReference>
<feature type="binding site" evidence="4">
    <location>
        <position position="51"/>
    </location>
    <ligand>
        <name>1-deoxy-D-xylulose 5-phosphate</name>
        <dbReference type="ChEBI" id="CHEBI:57792"/>
    </ligand>
</feature>
<dbReference type="NCBIfam" id="NF003627">
    <property type="entry name" value="PRK05265.1-5"/>
    <property type="match status" value="1"/>
</dbReference>
<organism evidence="6 7">
    <name type="scientific">Ancylobacter novellus (strain ATCC 8093 / DSM 506 / JCM 20403 / CCM 1077 / IAM 12100 / NBRC 12443 / NCIMB 10456)</name>
    <name type="common">Starkeya novella</name>
    <dbReference type="NCBI Taxonomy" id="639283"/>
    <lineage>
        <taxon>Bacteria</taxon>
        <taxon>Pseudomonadati</taxon>
        <taxon>Pseudomonadota</taxon>
        <taxon>Alphaproteobacteria</taxon>
        <taxon>Hyphomicrobiales</taxon>
        <taxon>Xanthobacteraceae</taxon>
        <taxon>Ancylobacter</taxon>
    </lineage>
</organism>
<keyword evidence="7" id="KW-1185">Reference proteome</keyword>
<dbReference type="AlphaFoldDB" id="D7AAD5"/>
<evidence type="ECO:0000313" key="6">
    <source>
        <dbReference type="EMBL" id="ADH88938.1"/>
    </source>
</evidence>
<dbReference type="HOGENOM" id="CLU_074563_0_0_5"/>
<dbReference type="RefSeq" id="WP_013166442.1">
    <property type="nucleotide sequence ID" value="NC_014217.1"/>
</dbReference>
<dbReference type="NCBIfam" id="NF003624">
    <property type="entry name" value="PRK05265.1-2"/>
    <property type="match status" value="1"/>
</dbReference>
<gene>
    <name evidence="4" type="primary">pdxJ</name>
    <name evidence="6" type="ordered locus">Snov_1633</name>
</gene>
<dbReference type="InterPro" id="IPR004569">
    <property type="entry name" value="PyrdxlP_synth_PdxJ"/>
</dbReference>
<feature type="binding site" evidence="4">
    <location>
        <begin position="221"/>
        <end position="222"/>
    </location>
    <ligand>
        <name>3-amino-2-oxopropyl phosphate</name>
        <dbReference type="ChEBI" id="CHEBI:57279"/>
    </ligand>
</feature>
<dbReference type="SUPFAM" id="SSF63892">
    <property type="entry name" value="Pyridoxine 5'-phosphate synthase"/>
    <property type="match status" value="1"/>
</dbReference>
<proteinExistence type="inferred from homology"/>
<feature type="binding site" evidence="4">
    <location>
        <position position="105"/>
    </location>
    <ligand>
        <name>1-deoxy-D-xylulose 5-phosphate</name>
        <dbReference type="ChEBI" id="CHEBI:57792"/>
    </ligand>
</feature>
<protein>
    <recommendedName>
        <fullName evidence="4 5">Pyridoxine 5'-phosphate synthase</fullName>
        <shortName evidence="4">PNP synthase</shortName>
        <ecNumber evidence="4 5">2.6.99.2</ecNumber>
    </recommendedName>
</protein>
<dbReference type="Pfam" id="PF03740">
    <property type="entry name" value="PdxJ"/>
    <property type="match status" value="1"/>
</dbReference>
<dbReference type="GO" id="GO:0008615">
    <property type="term" value="P:pyridoxine biosynthetic process"/>
    <property type="evidence" value="ECO:0007669"/>
    <property type="project" value="UniProtKB-UniRule"/>
</dbReference>
<dbReference type="EMBL" id="CP002026">
    <property type="protein sequence ID" value="ADH88938.1"/>
    <property type="molecule type" value="Genomic_DNA"/>
</dbReference>
<dbReference type="HAMAP" id="MF_00279">
    <property type="entry name" value="PdxJ"/>
    <property type="match status" value="1"/>
</dbReference>
<dbReference type="Gene3D" id="3.20.20.70">
    <property type="entry name" value="Aldolase class I"/>
    <property type="match status" value="1"/>
</dbReference>
<evidence type="ECO:0000256" key="3">
    <source>
        <dbReference type="ARBA" id="ARBA00023096"/>
    </source>
</evidence>
<comment type="subunit">
    <text evidence="4">Homooctamer; tetramer of dimers.</text>
</comment>
<feature type="binding site" evidence="4">
    <location>
        <position position="56"/>
    </location>
    <ligand>
        <name>1-deoxy-D-xylulose 5-phosphate</name>
        <dbReference type="ChEBI" id="CHEBI:57792"/>
    </ligand>
</feature>
<keyword evidence="2 4" id="KW-0808">Transferase</keyword>
<keyword evidence="1 4" id="KW-0963">Cytoplasm</keyword>
<comment type="function">
    <text evidence="4">Catalyzes the complicated ring closure reaction between the two acyclic compounds 1-deoxy-D-xylulose-5-phosphate (DXP) and 3-amino-2-oxopropyl phosphate (1-amino-acetone-3-phosphate or AAP) to form pyridoxine 5'-phosphate (PNP) and inorganic phosphate.</text>
</comment>
<dbReference type="InterPro" id="IPR013785">
    <property type="entry name" value="Aldolase_TIM"/>
</dbReference>
<dbReference type="NCBIfam" id="TIGR00559">
    <property type="entry name" value="pdxJ"/>
    <property type="match status" value="1"/>
</dbReference>
<feature type="active site" description="Proton acceptor" evidence="4">
    <location>
        <position position="49"/>
    </location>
</feature>
<dbReference type="CDD" id="cd00003">
    <property type="entry name" value="PNPsynthase"/>
    <property type="match status" value="1"/>
</dbReference>
<dbReference type="KEGG" id="sno:Snov_1633"/>
<feature type="active site" description="Proton donor" evidence="4">
    <location>
        <position position="199"/>
    </location>
</feature>
<evidence type="ECO:0000256" key="5">
    <source>
        <dbReference type="NCBIfam" id="TIGR00559"/>
    </source>
</evidence>
<dbReference type="InterPro" id="IPR036130">
    <property type="entry name" value="Pyridoxine-5'_phos_synth"/>
</dbReference>
<comment type="pathway">
    <text evidence="4">Cofactor biosynthesis; pyridoxine 5'-phosphate biosynthesis; pyridoxine 5'-phosphate from D-erythrose 4-phosphate: step 5/5.</text>
</comment>
<feature type="site" description="Transition state stabilizer" evidence="4">
    <location>
        <position position="156"/>
    </location>
</feature>
<dbReference type="OrthoDB" id="9806590at2"/>
<feature type="binding site" evidence="4">
    <location>
        <begin position="15"/>
        <end position="16"/>
    </location>
    <ligand>
        <name>1-deoxy-D-xylulose 5-phosphate</name>
        <dbReference type="ChEBI" id="CHEBI:57792"/>
    </ligand>
</feature>
<feature type="binding site" evidence="4">
    <location>
        <position position="13"/>
    </location>
    <ligand>
        <name>3-amino-2-oxopropyl phosphate</name>
        <dbReference type="ChEBI" id="CHEBI:57279"/>
    </ligand>
</feature>
<dbReference type="EC" id="2.6.99.2" evidence="4 5"/>
<dbReference type="Proteomes" id="UP000006633">
    <property type="component" value="Chromosome"/>
</dbReference>
<feature type="binding site" evidence="4">
    <location>
        <position position="200"/>
    </location>
    <ligand>
        <name>3-amino-2-oxopropyl phosphate</name>
        <dbReference type="ChEBI" id="CHEBI:57279"/>
    </ligand>
</feature>
<evidence type="ECO:0000313" key="7">
    <source>
        <dbReference type="Proteomes" id="UP000006633"/>
    </source>
</evidence>